<dbReference type="HAMAP" id="MF_00074">
    <property type="entry name" value="16SrRNA_methyltr_G"/>
    <property type="match status" value="1"/>
</dbReference>
<comment type="caution">
    <text evidence="6">Lacks conserved residue(s) required for the propagation of feature annotation.</text>
</comment>
<dbReference type="EMBL" id="CP060394">
    <property type="protein sequence ID" value="QNI31532.1"/>
    <property type="molecule type" value="Genomic_DNA"/>
</dbReference>
<dbReference type="SUPFAM" id="SSF53335">
    <property type="entry name" value="S-adenosyl-L-methionine-dependent methyltransferases"/>
    <property type="match status" value="1"/>
</dbReference>
<dbReference type="Proteomes" id="UP000515312">
    <property type="component" value="Chromosome"/>
</dbReference>
<dbReference type="GO" id="GO:0005829">
    <property type="term" value="C:cytosol"/>
    <property type="evidence" value="ECO:0007669"/>
    <property type="project" value="TreeGrafter"/>
</dbReference>
<feature type="binding site" evidence="6">
    <location>
        <begin position="128"/>
        <end position="129"/>
    </location>
    <ligand>
        <name>S-adenosyl-L-methionine</name>
        <dbReference type="ChEBI" id="CHEBI:59789"/>
    </ligand>
</feature>
<feature type="binding site" evidence="6">
    <location>
        <position position="77"/>
    </location>
    <ligand>
        <name>S-adenosyl-L-methionine</name>
        <dbReference type="ChEBI" id="CHEBI:59789"/>
    </ligand>
</feature>
<protein>
    <recommendedName>
        <fullName evidence="6">Ribosomal RNA small subunit methyltransferase G</fullName>
        <ecNumber evidence="6">2.1.1.-</ecNumber>
    </recommendedName>
    <alternativeName>
        <fullName evidence="6">16S rRNA 7-methylguanosine methyltransferase</fullName>
        <shortName evidence="6">16S rRNA m7G methyltransferase</shortName>
    </alternativeName>
</protein>
<evidence type="ECO:0000256" key="2">
    <source>
        <dbReference type="ARBA" id="ARBA00022552"/>
    </source>
</evidence>
<dbReference type="RefSeq" id="WP_186742247.1">
    <property type="nucleotide sequence ID" value="NZ_CP060394.1"/>
</dbReference>
<keyword evidence="3 6" id="KW-0489">Methyltransferase</keyword>
<dbReference type="InterPro" id="IPR029063">
    <property type="entry name" value="SAM-dependent_MTases_sf"/>
</dbReference>
<dbReference type="Gene3D" id="3.40.50.150">
    <property type="entry name" value="Vaccinia Virus protein VP39"/>
    <property type="match status" value="1"/>
</dbReference>
<evidence type="ECO:0000256" key="3">
    <source>
        <dbReference type="ARBA" id="ARBA00022603"/>
    </source>
</evidence>
<comment type="subcellular location">
    <subcellularLocation>
        <location evidence="6">Cytoplasm</location>
    </subcellularLocation>
</comment>
<dbReference type="GO" id="GO:0070043">
    <property type="term" value="F:rRNA (guanine-N7-)-methyltransferase activity"/>
    <property type="evidence" value="ECO:0007669"/>
    <property type="project" value="UniProtKB-UniRule"/>
</dbReference>
<dbReference type="InterPro" id="IPR003682">
    <property type="entry name" value="rRNA_ssu_MeTfrase_G"/>
</dbReference>
<organism evidence="7 8">
    <name type="scientific">Alloacidobacterium dinghuense</name>
    <dbReference type="NCBI Taxonomy" id="2763107"/>
    <lineage>
        <taxon>Bacteria</taxon>
        <taxon>Pseudomonadati</taxon>
        <taxon>Acidobacteriota</taxon>
        <taxon>Terriglobia</taxon>
        <taxon>Terriglobales</taxon>
        <taxon>Acidobacteriaceae</taxon>
        <taxon>Alloacidobacterium</taxon>
    </lineage>
</organism>
<dbReference type="Pfam" id="PF02527">
    <property type="entry name" value="GidB"/>
    <property type="match status" value="1"/>
</dbReference>
<evidence type="ECO:0000313" key="8">
    <source>
        <dbReference type="Proteomes" id="UP000515312"/>
    </source>
</evidence>
<keyword evidence="5 6" id="KW-0949">S-adenosyl-L-methionine</keyword>
<evidence type="ECO:0000256" key="4">
    <source>
        <dbReference type="ARBA" id="ARBA00022679"/>
    </source>
</evidence>
<dbReference type="KEGG" id="adin:H7849_21035"/>
<feature type="binding site" evidence="6">
    <location>
        <position position="141"/>
    </location>
    <ligand>
        <name>S-adenosyl-L-methionine</name>
        <dbReference type="ChEBI" id="CHEBI:59789"/>
    </ligand>
</feature>
<evidence type="ECO:0000256" key="6">
    <source>
        <dbReference type="HAMAP-Rule" id="MF_00074"/>
    </source>
</evidence>
<accession>A0A7G8BG62</accession>
<evidence type="ECO:0000256" key="5">
    <source>
        <dbReference type="ARBA" id="ARBA00022691"/>
    </source>
</evidence>
<reference evidence="7 8" key="1">
    <citation type="submission" date="2020-08" db="EMBL/GenBank/DDBJ databases">
        <title>Edaphobacter telluris sp. nov. and Acidobacterium dinghuensis sp. nov., two acidobacteria isolated from forest soil.</title>
        <authorList>
            <person name="Fu J."/>
            <person name="Qiu L."/>
        </authorList>
    </citation>
    <scope>NUCLEOTIDE SEQUENCE [LARGE SCALE GENOMIC DNA]</scope>
    <source>
        <strain evidence="7">4Y35</strain>
    </source>
</reference>
<evidence type="ECO:0000256" key="1">
    <source>
        <dbReference type="ARBA" id="ARBA00022490"/>
    </source>
</evidence>
<dbReference type="PANTHER" id="PTHR31760">
    <property type="entry name" value="S-ADENOSYL-L-METHIONINE-DEPENDENT METHYLTRANSFERASES SUPERFAMILY PROTEIN"/>
    <property type="match status" value="1"/>
</dbReference>
<comment type="similarity">
    <text evidence="6">Belongs to the methyltransferase superfamily. RNA methyltransferase RsmG family.</text>
</comment>
<keyword evidence="1 6" id="KW-0963">Cytoplasm</keyword>
<comment type="function">
    <text evidence="6">Specifically methylates the N7 position of a guanine in 16S rRNA.</text>
</comment>
<dbReference type="EC" id="2.1.1.-" evidence="6"/>
<gene>
    <name evidence="6 7" type="primary">rsmG</name>
    <name evidence="7" type="ORF">H7849_21035</name>
</gene>
<keyword evidence="2 6" id="KW-0698">rRNA processing</keyword>
<evidence type="ECO:0000313" key="7">
    <source>
        <dbReference type="EMBL" id="QNI31532.1"/>
    </source>
</evidence>
<keyword evidence="4 6" id="KW-0808">Transferase</keyword>
<dbReference type="NCBIfam" id="TIGR00138">
    <property type="entry name" value="rsmG_gidB"/>
    <property type="match status" value="1"/>
</dbReference>
<keyword evidence="8" id="KW-1185">Reference proteome</keyword>
<sequence length="218" mass="24335">MTAAEIESAVARADLRPLGSEVIRRFQIYLELLEKWNSRLNLTAIREPDEILQRHFIECIFAARHLPTGIKTLLDFGSGGGFPGLPIALCRPEVHVTLGESQSKKAAFLREASRTLELPNAEVYNGRVESLDRSFDAVTLRAVDKMQEACRVAVEKLQLGGHFILFLTEETSSPLISQFQQIDWSAPIRLPGSSQRQLLMGQRSGTFHVEHSSPKPNS</sequence>
<dbReference type="AlphaFoldDB" id="A0A7G8BG62"/>
<proteinExistence type="inferred from homology"/>
<feature type="binding site" evidence="6">
    <location>
        <position position="82"/>
    </location>
    <ligand>
        <name>S-adenosyl-L-methionine</name>
        <dbReference type="ChEBI" id="CHEBI:59789"/>
    </ligand>
</feature>
<dbReference type="PANTHER" id="PTHR31760:SF0">
    <property type="entry name" value="S-ADENOSYL-L-METHIONINE-DEPENDENT METHYLTRANSFERASES SUPERFAMILY PROTEIN"/>
    <property type="match status" value="1"/>
</dbReference>
<name>A0A7G8BG62_9BACT</name>